<feature type="domain" description="DDE Tnp4" evidence="3">
    <location>
        <begin position="1"/>
        <end position="87"/>
    </location>
</feature>
<protein>
    <recommendedName>
        <fullName evidence="3">DDE Tnp4 domain-containing protein</fullName>
    </recommendedName>
</protein>
<evidence type="ECO:0000256" key="2">
    <source>
        <dbReference type="ARBA" id="ARBA00022723"/>
    </source>
</evidence>
<dbReference type="AlphaFoldDB" id="A0AAV7X535"/>
<dbReference type="PANTHER" id="PTHR23080">
    <property type="entry name" value="THAP DOMAIN PROTEIN"/>
    <property type="match status" value="1"/>
</dbReference>
<dbReference type="GO" id="GO:0046872">
    <property type="term" value="F:metal ion binding"/>
    <property type="evidence" value="ECO:0007669"/>
    <property type="project" value="UniProtKB-KW"/>
</dbReference>
<comment type="cofactor">
    <cofactor evidence="1">
        <name>a divalent metal cation</name>
        <dbReference type="ChEBI" id="CHEBI:60240"/>
    </cofactor>
</comment>
<dbReference type="Proteomes" id="UP001075354">
    <property type="component" value="Chromosome 16"/>
</dbReference>
<keyword evidence="5" id="KW-1185">Reference proteome</keyword>
<sequence length="93" mass="10866">MVDRGFDVETECRARGVRILMPPFKTPNQTKFTSIQVLNTRKLARARIHVERRIGRVRDWTFLNNVIPQTLLPVLSQQVYVCAALSNYQFFDL</sequence>
<gene>
    <name evidence="4" type="ORF">ONE63_005023</name>
</gene>
<reference evidence="4" key="1">
    <citation type="submission" date="2022-12" db="EMBL/GenBank/DDBJ databases">
        <title>Chromosome-level genome assembly of the bean flower thrips Megalurothrips usitatus.</title>
        <authorList>
            <person name="Ma L."/>
            <person name="Liu Q."/>
            <person name="Li H."/>
            <person name="Cai W."/>
        </authorList>
    </citation>
    <scope>NUCLEOTIDE SEQUENCE</scope>
    <source>
        <strain evidence="4">Cailab_2022a</strain>
    </source>
</reference>
<dbReference type="InterPro" id="IPR027806">
    <property type="entry name" value="HARBI1_dom"/>
</dbReference>
<evidence type="ECO:0000313" key="5">
    <source>
        <dbReference type="Proteomes" id="UP001075354"/>
    </source>
</evidence>
<dbReference type="EMBL" id="JAPTSV010000016">
    <property type="protein sequence ID" value="KAJ1519767.1"/>
    <property type="molecule type" value="Genomic_DNA"/>
</dbReference>
<evidence type="ECO:0000313" key="4">
    <source>
        <dbReference type="EMBL" id="KAJ1519767.1"/>
    </source>
</evidence>
<accession>A0AAV7X535</accession>
<name>A0AAV7X535_9NEOP</name>
<evidence type="ECO:0000256" key="1">
    <source>
        <dbReference type="ARBA" id="ARBA00001968"/>
    </source>
</evidence>
<dbReference type="Pfam" id="PF13359">
    <property type="entry name" value="DDE_Tnp_4"/>
    <property type="match status" value="1"/>
</dbReference>
<keyword evidence="2" id="KW-0479">Metal-binding</keyword>
<organism evidence="4 5">
    <name type="scientific">Megalurothrips usitatus</name>
    <name type="common">bean blossom thrips</name>
    <dbReference type="NCBI Taxonomy" id="439358"/>
    <lineage>
        <taxon>Eukaryota</taxon>
        <taxon>Metazoa</taxon>
        <taxon>Ecdysozoa</taxon>
        <taxon>Arthropoda</taxon>
        <taxon>Hexapoda</taxon>
        <taxon>Insecta</taxon>
        <taxon>Pterygota</taxon>
        <taxon>Neoptera</taxon>
        <taxon>Paraneoptera</taxon>
        <taxon>Thysanoptera</taxon>
        <taxon>Terebrantia</taxon>
        <taxon>Thripoidea</taxon>
        <taxon>Thripidae</taxon>
        <taxon>Megalurothrips</taxon>
    </lineage>
</organism>
<proteinExistence type="predicted"/>
<evidence type="ECO:0000259" key="3">
    <source>
        <dbReference type="Pfam" id="PF13359"/>
    </source>
</evidence>
<comment type="caution">
    <text evidence="4">The sequence shown here is derived from an EMBL/GenBank/DDBJ whole genome shotgun (WGS) entry which is preliminary data.</text>
</comment>